<organism evidence="1">
    <name type="scientific">Lepeophtheirus salmonis</name>
    <name type="common">Salmon louse</name>
    <name type="synonym">Caligus salmonis</name>
    <dbReference type="NCBI Taxonomy" id="72036"/>
    <lineage>
        <taxon>Eukaryota</taxon>
        <taxon>Metazoa</taxon>
        <taxon>Ecdysozoa</taxon>
        <taxon>Arthropoda</taxon>
        <taxon>Crustacea</taxon>
        <taxon>Multicrustacea</taxon>
        <taxon>Hexanauplia</taxon>
        <taxon>Copepoda</taxon>
        <taxon>Siphonostomatoida</taxon>
        <taxon>Caligidae</taxon>
        <taxon>Lepeophtheirus</taxon>
    </lineage>
</organism>
<evidence type="ECO:0000313" key="1">
    <source>
        <dbReference type="EMBL" id="CDW39485.1"/>
    </source>
</evidence>
<dbReference type="AlphaFoldDB" id="A0A0K2UN64"/>
<reference evidence="1" key="1">
    <citation type="submission" date="2014-05" db="EMBL/GenBank/DDBJ databases">
        <authorList>
            <person name="Chronopoulou M."/>
        </authorList>
    </citation>
    <scope>NUCLEOTIDE SEQUENCE</scope>
    <source>
        <tissue evidence="1">Whole organism</tissue>
    </source>
</reference>
<sequence length="24" mass="2881">MDTIYIQFPRTHLNNSFHSFLEGI</sequence>
<proteinExistence type="predicted"/>
<name>A0A0K2UN64_LEPSM</name>
<accession>A0A0K2UN64</accession>
<dbReference type="EMBL" id="HACA01022124">
    <property type="protein sequence ID" value="CDW39485.1"/>
    <property type="molecule type" value="Transcribed_RNA"/>
</dbReference>
<protein>
    <submittedName>
        <fullName evidence="1">Uncharacterized protein</fullName>
    </submittedName>
</protein>